<feature type="domain" description="Methyltransferase type 11" evidence="1">
    <location>
        <begin position="141"/>
        <end position="237"/>
    </location>
</feature>
<dbReference type="InterPro" id="IPR029063">
    <property type="entry name" value="SAM-dependent_MTases_sf"/>
</dbReference>
<accession>A0ABQ4CRM2</accession>
<dbReference type="PANTHER" id="PTHR43591">
    <property type="entry name" value="METHYLTRANSFERASE"/>
    <property type="match status" value="1"/>
</dbReference>
<reference evidence="2 3" key="1">
    <citation type="submission" date="2021-01" db="EMBL/GenBank/DDBJ databases">
        <title>Whole genome shotgun sequence of Asanoa siamensis NBRC 107932.</title>
        <authorList>
            <person name="Komaki H."/>
            <person name="Tamura T."/>
        </authorList>
    </citation>
    <scope>NUCLEOTIDE SEQUENCE [LARGE SCALE GENOMIC DNA]</scope>
    <source>
        <strain evidence="2 3">NBRC 107932</strain>
    </source>
</reference>
<sequence length="295" mass="31363">MIENLVDLLPAAPARVAVDGAGERNALVADRLAADPRFSVAAGPGWRDARPDVLVWLRTPPVTPDSPEHHADVVIDLHDPEWPVIRHVDPRLADRTRWYLSESRAFFAVRAATWDAKFGDDLPAYAAAVAEADLPVGGTAVDVGCGTGRALPALRAAVGPTGRVLGVDITPEMLAVAAERAAPPHALLLLADARHLPLPNATTDAVFAAGLVAHLPDPVAGLRELARVTRPGGRLVIFHPSGRRALAARHGRPVRPDEPLSRAPLTATTAAAGWHLDHYDDADHRFLALATRTTT</sequence>
<name>A0ABQ4CRM2_9ACTN</name>
<gene>
    <name evidence="2" type="ORF">Asi02nite_31610</name>
</gene>
<dbReference type="PANTHER" id="PTHR43591:SF24">
    <property type="entry name" value="2-METHOXY-6-POLYPRENYL-1,4-BENZOQUINOL METHYLASE, MITOCHONDRIAL"/>
    <property type="match status" value="1"/>
</dbReference>
<dbReference type="Pfam" id="PF08241">
    <property type="entry name" value="Methyltransf_11"/>
    <property type="match status" value="1"/>
</dbReference>
<comment type="caution">
    <text evidence="2">The sequence shown here is derived from an EMBL/GenBank/DDBJ whole genome shotgun (WGS) entry which is preliminary data.</text>
</comment>
<dbReference type="CDD" id="cd02440">
    <property type="entry name" value="AdoMet_MTases"/>
    <property type="match status" value="1"/>
</dbReference>
<proteinExistence type="predicted"/>
<organism evidence="2 3">
    <name type="scientific">Asanoa siamensis</name>
    <dbReference type="NCBI Taxonomy" id="926357"/>
    <lineage>
        <taxon>Bacteria</taxon>
        <taxon>Bacillati</taxon>
        <taxon>Actinomycetota</taxon>
        <taxon>Actinomycetes</taxon>
        <taxon>Micromonosporales</taxon>
        <taxon>Micromonosporaceae</taxon>
        <taxon>Asanoa</taxon>
    </lineage>
</organism>
<dbReference type="InterPro" id="IPR013216">
    <property type="entry name" value="Methyltransf_11"/>
</dbReference>
<keyword evidence="3" id="KW-1185">Reference proteome</keyword>
<protein>
    <recommendedName>
        <fullName evidence="1">Methyltransferase type 11 domain-containing protein</fullName>
    </recommendedName>
</protein>
<dbReference type="SUPFAM" id="SSF53335">
    <property type="entry name" value="S-adenosyl-L-methionine-dependent methyltransferases"/>
    <property type="match status" value="1"/>
</dbReference>
<dbReference type="Gene3D" id="3.40.50.150">
    <property type="entry name" value="Vaccinia Virus protein VP39"/>
    <property type="match status" value="1"/>
</dbReference>
<evidence type="ECO:0000259" key="1">
    <source>
        <dbReference type="Pfam" id="PF08241"/>
    </source>
</evidence>
<evidence type="ECO:0000313" key="3">
    <source>
        <dbReference type="Proteomes" id="UP000604117"/>
    </source>
</evidence>
<dbReference type="EMBL" id="BONE01000022">
    <property type="protein sequence ID" value="GIF73643.1"/>
    <property type="molecule type" value="Genomic_DNA"/>
</dbReference>
<evidence type="ECO:0000313" key="2">
    <source>
        <dbReference type="EMBL" id="GIF73643.1"/>
    </source>
</evidence>
<dbReference type="Proteomes" id="UP000604117">
    <property type="component" value="Unassembled WGS sequence"/>
</dbReference>